<sequence length="154" mass="18369">MANFMNDYSLEIITGKNKDKYFVSFTDGYGEFQRLEINEDIYSALFELNKTDRNLTRLDERNLEHSELTDETLIKRSFKRPKGIEELILEKEMKKLFWQAIGELPDVQRKRLLLYYDYGFSLKEIAKMENCSIRAVQYSLDIGKKKLENNLKKF</sequence>
<dbReference type="AlphaFoldDB" id="A0A1U7M3Q2"/>
<dbReference type="GO" id="GO:0016987">
    <property type="term" value="F:sigma factor activity"/>
    <property type="evidence" value="ECO:0007669"/>
    <property type="project" value="InterPro"/>
</dbReference>
<dbReference type="Pfam" id="PF08281">
    <property type="entry name" value="Sigma70_r4_2"/>
    <property type="match status" value="1"/>
</dbReference>
<keyword evidence="3" id="KW-1185">Reference proteome</keyword>
<reference evidence="2 3" key="1">
    <citation type="submission" date="2016-02" db="EMBL/GenBank/DDBJ databases">
        <title>Genome sequence of Tissierella creatinophila DSM 6911.</title>
        <authorList>
            <person name="Poehlein A."/>
            <person name="Daniel R."/>
        </authorList>
    </citation>
    <scope>NUCLEOTIDE SEQUENCE [LARGE SCALE GENOMIC DNA]</scope>
    <source>
        <strain evidence="2 3">DSM 6911</strain>
    </source>
</reference>
<dbReference type="InterPro" id="IPR013324">
    <property type="entry name" value="RNA_pol_sigma_r3/r4-like"/>
</dbReference>
<dbReference type="InterPro" id="IPR036388">
    <property type="entry name" value="WH-like_DNA-bd_sf"/>
</dbReference>
<proteinExistence type="predicted"/>
<dbReference type="Proteomes" id="UP000186112">
    <property type="component" value="Unassembled WGS sequence"/>
</dbReference>
<protein>
    <submittedName>
        <fullName evidence="2">RNA polymerase sigma factor</fullName>
    </submittedName>
</protein>
<name>A0A1U7M3Q2_TISCR</name>
<evidence type="ECO:0000313" key="3">
    <source>
        <dbReference type="Proteomes" id="UP000186112"/>
    </source>
</evidence>
<comment type="caution">
    <text evidence="2">The sequence shown here is derived from an EMBL/GenBank/DDBJ whole genome shotgun (WGS) entry which is preliminary data.</text>
</comment>
<dbReference type="Gene3D" id="1.10.10.10">
    <property type="entry name" value="Winged helix-like DNA-binding domain superfamily/Winged helix DNA-binding domain"/>
    <property type="match status" value="1"/>
</dbReference>
<dbReference type="GO" id="GO:0006352">
    <property type="term" value="P:DNA-templated transcription initiation"/>
    <property type="evidence" value="ECO:0007669"/>
    <property type="project" value="InterPro"/>
</dbReference>
<evidence type="ECO:0000259" key="1">
    <source>
        <dbReference type="Pfam" id="PF08281"/>
    </source>
</evidence>
<dbReference type="InterPro" id="IPR013249">
    <property type="entry name" value="RNA_pol_sigma70_r4_t2"/>
</dbReference>
<dbReference type="GO" id="GO:0003677">
    <property type="term" value="F:DNA binding"/>
    <property type="evidence" value="ECO:0007669"/>
    <property type="project" value="InterPro"/>
</dbReference>
<gene>
    <name evidence="2" type="ORF">TICRE_20840</name>
</gene>
<feature type="domain" description="RNA polymerase sigma factor 70 region 4 type 2" evidence="1">
    <location>
        <begin position="96"/>
        <end position="147"/>
    </location>
</feature>
<organism evidence="2 3">
    <name type="scientific">Tissierella creatinophila DSM 6911</name>
    <dbReference type="NCBI Taxonomy" id="1123403"/>
    <lineage>
        <taxon>Bacteria</taxon>
        <taxon>Bacillati</taxon>
        <taxon>Bacillota</taxon>
        <taxon>Tissierellia</taxon>
        <taxon>Tissierellales</taxon>
        <taxon>Tissierellaceae</taxon>
        <taxon>Tissierella</taxon>
    </lineage>
</organism>
<dbReference type="SUPFAM" id="SSF88659">
    <property type="entry name" value="Sigma3 and sigma4 domains of RNA polymerase sigma factors"/>
    <property type="match status" value="1"/>
</dbReference>
<accession>A0A1U7M3Q2</accession>
<dbReference type="RefSeq" id="WP_075727781.1">
    <property type="nucleotide sequence ID" value="NZ_LTDM01000053.1"/>
</dbReference>
<dbReference type="EMBL" id="LTDM01000053">
    <property type="protein sequence ID" value="OLS01942.1"/>
    <property type="molecule type" value="Genomic_DNA"/>
</dbReference>
<evidence type="ECO:0000313" key="2">
    <source>
        <dbReference type="EMBL" id="OLS01942.1"/>
    </source>
</evidence>
<dbReference type="OrthoDB" id="1708086at2"/>